<evidence type="ECO:0000313" key="17">
    <source>
        <dbReference type="EMBL" id="HJE40077.1"/>
    </source>
</evidence>
<dbReference type="GO" id="GO:0000287">
    <property type="term" value="F:magnesium ion binding"/>
    <property type="evidence" value="ECO:0007669"/>
    <property type="project" value="TreeGrafter"/>
</dbReference>
<evidence type="ECO:0000256" key="12">
    <source>
        <dbReference type="ARBA" id="ARBA00022842"/>
    </source>
</evidence>
<name>A0A4Q0UB78_9BACT</name>
<dbReference type="SUPFAM" id="SSF53271">
    <property type="entry name" value="PRTase-like"/>
    <property type="match status" value="1"/>
</dbReference>
<keyword evidence="6 15" id="KW-0963">Cytoplasm</keyword>
<comment type="pathway">
    <text evidence="3 15">Purine metabolism; IMP biosynthesis via salvage pathway; IMP from hypoxanthine: step 1/1.</text>
</comment>
<dbReference type="PANTHER" id="PTHR43340">
    <property type="entry name" value="HYPOXANTHINE-GUANINE PHOSPHORIBOSYLTRANSFERASE"/>
    <property type="match status" value="1"/>
</dbReference>
<dbReference type="GO" id="GO:0005829">
    <property type="term" value="C:cytosol"/>
    <property type="evidence" value="ECO:0007669"/>
    <property type="project" value="TreeGrafter"/>
</dbReference>
<comment type="similarity">
    <text evidence="4 15">Belongs to the purine/pyrimidine phosphoribosyltransferase family.</text>
</comment>
<keyword evidence="8 15" id="KW-0808">Transferase</keyword>
<dbReference type="GO" id="GO:0006166">
    <property type="term" value="P:purine ribonucleoside salvage"/>
    <property type="evidence" value="ECO:0007669"/>
    <property type="project" value="UniProtKB-KW"/>
</dbReference>
<accession>A0A4Q0UB78</accession>
<keyword evidence="9 15" id="KW-0479">Metal-binding</keyword>
<evidence type="ECO:0000256" key="6">
    <source>
        <dbReference type="ARBA" id="ARBA00022490"/>
    </source>
</evidence>
<dbReference type="EC" id="2.4.2.8" evidence="5 15"/>
<dbReference type="GO" id="GO:0032264">
    <property type="term" value="P:IMP salvage"/>
    <property type="evidence" value="ECO:0007669"/>
    <property type="project" value="TreeGrafter"/>
</dbReference>
<evidence type="ECO:0000313" key="18">
    <source>
        <dbReference type="Proteomes" id="UP000711407"/>
    </source>
</evidence>
<dbReference type="AlphaFoldDB" id="A0A4Q0UB78"/>
<dbReference type="GO" id="GO:0000166">
    <property type="term" value="F:nucleotide binding"/>
    <property type="evidence" value="ECO:0007669"/>
    <property type="project" value="UniProtKB-KW"/>
</dbReference>
<dbReference type="InterPro" id="IPR000836">
    <property type="entry name" value="PRTase_dom"/>
</dbReference>
<evidence type="ECO:0000259" key="16">
    <source>
        <dbReference type="Pfam" id="PF00156"/>
    </source>
</evidence>
<proteinExistence type="inferred from homology"/>
<comment type="caution">
    <text evidence="17">The sequence shown here is derived from an EMBL/GenBank/DDBJ whole genome shotgun (WGS) entry which is preliminary data.</text>
</comment>
<evidence type="ECO:0000256" key="5">
    <source>
        <dbReference type="ARBA" id="ARBA00011895"/>
    </source>
</evidence>
<comment type="catalytic activity">
    <reaction evidence="13">
        <text>GMP + diphosphate = guanine + 5-phospho-alpha-D-ribose 1-diphosphate</text>
        <dbReference type="Rhea" id="RHEA:25424"/>
        <dbReference type="ChEBI" id="CHEBI:16235"/>
        <dbReference type="ChEBI" id="CHEBI:33019"/>
        <dbReference type="ChEBI" id="CHEBI:58017"/>
        <dbReference type="ChEBI" id="CHEBI:58115"/>
        <dbReference type="EC" id="2.4.2.8"/>
    </reaction>
    <physiologicalReaction direction="right-to-left" evidence="13">
        <dbReference type="Rhea" id="RHEA:25426"/>
    </physiologicalReaction>
</comment>
<dbReference type="InterPro" id="IPR005904">
    <property type="entry name" value="Hxn_phspho_trans"/>
</dbReference>
<dbReference type="Proteomes" id="UP000711407">
    <property type="component" value="Unassembled WGS sequence"/>
</dbReference>
<evidence type="ECO:0000256" key="10">
    <source>
        <dbReference type="ARBA" id="ARBA00022726"/>
    </source>
</evidence>
<protein>
    <recommendedName>
        <fullName evidence="5 15">Hypoxanthine phosphoribosyltransferase</fullName>
        <ecNumber evidence="5 15">2.4.2.8</ecNumber>
    </recommendedName>
</protein>
<comment type="cofactor">
    <cofactor evidence="1 15">
        <name>Mg(2+)</name>
        <dbReference type="ChEBI" id="CHEBI:18420"/>
    </cofactor>
</comment>
<evidence type="ECO:0000256" key="2">
    <source>
        <dbReference type="ARBA" id="ARBA00004496"/>
    </source>
</evidence>
<evidence type="ECO:0000256" key="11">
    <source>
        <dbReference type="ARBA" id="ARBA00022741"/>
    </source>
</evidence>
<dbReference type="CDD" id="cd06223">
    <property type="entry name" value="PRTases_typeI"/>
    <property type="match status" value="1"/>
</dbReference>
<evidence type="ECO:0000256" key="13">
    <source>
        <dbReference type="ARBA" id="ARBA00048811"/>
    </source>
</evidence>
<dbReference type="InterPro" id="IPR050408">
    <property type="entry name" value="HGPRT"/>
</dbReference>
<comment type="catalytic activity">
    <reaction evidence="14">
        <text>IMP + diphosphate = hypoxanthine + 5-phospho-alpha-D-ribose 1-diphosphate</text>
        <dbReference type="Rhea" id="RHEA:17973"/>
        <dbReference type="ChEBI" id="CHEBI:17368"/>
        <dbReference type="ChEBI" id="CHEBI:33019"/>
        <dbReference type="ChEBI" id="CHEBI:58017"/>
        <dbReference type="ChEBI" id="CHEBI:58053"/>
        <dbReference type="EC" id="2.4.2.8"/>
    </reaction>
    <physiologicalReaction direction="right-to-left" evidence="14">
        <dbReference type="Rhea" id="RHEA:17975"/>
    </physiologicalReaction>
</comment>
<reference evidence="17" key="1">
    <citation type="journal article" date="2021" name="PeerJ">
        <title>Extensive microbial diversity within the chicken gut microbiome revealed by metagenomics and culture.</title>
        <authorList>
            <person name="Gilroy R."/>
            <person name="Ravi A."/>
            <person name="Getino M."/>
            <person name="Pursley I."/>
            <person name="Horton D.L."/>
            <person name="Alikhan N.F."/>
            <person name="Baker D."/>
            <person name="Gharbi K."/>
            <person name="Hall N."/>
            <person name="Watson M."/>
            <person name="Adriaenssens E.M."/>
            <person name="Foster-Nyarko E."/>
            <person name="Jarju S."/>
            <person name="Secka A."/>
            <person name="Antonio M."/>
            <person name="Oren A."/>
            <person name="Chaudhuri R.R."/>
            <person name="La Ragione R."/>
            <person name="Hildebrand F."/>
            <person name="Pallen M.J."/>
        </authorList>
    </citation>
    <scope>NUCLEOTIDE SEQUENCE</scope>
    <source>
        <strain evidence="17">4100</strain>
    </source>
</reference>
<evidence type="ECO:0000256" key="9">
    <source>
        <dbReference type="ARBA" id="ARBA00022723"/>
    </source>
</evidence>
<sequence>MKRVTYKGLTFEPYIERDRISARIKELAAQMSEDFKDDIPLFICVLNGAFPFAADLFRELDIDAEITFIRLKSYEGTSTSGRVKEIAGLTEDITGRRVIVVEDIIDTGNTMAKLVKDLEVRNPKSISLASLLYKPESVRQDIKPDYVGFTIPSAFIIGFGLDIDGLGRNLRDIWVLSEHYDEEA</sequence>
<keyword evidence="10 15" id="KW-0660">Purine salvage</keyword>
<dbReference type="PANTHER" id="PTHR43340:SF1">
    <property type="entry name" value="HYPOXANTHINE PHOSPHORIBOSYLTRANSFERASE"/>
    <property type="match status" value="1"/>
</dbReference>
<evidence type="ECO:0000256" key="8">
    <source>
        <dbReference type="ARBA" id="ARBA00022679"/>
    </source>
</evidence>
<dbReference type="GO" id="GO:0032263">
    <property type="term" value="P:GMP salvage"/>
    <property type="evidence" value="ECO:0007669"/>
    <property type="project" value="TreeGrafter"/>
</dbReference>
<dbReference type="EMBL" id="DYXT01000053">
    <property type="protein sequence ID" value="HJE40077.1"/>
    <property type="molecule type" value="Genomic_DNA"/>
</dbReference>
<keyword evidence="7 15" id="KW-0328">Glycosyltransferase</keyword>
<evidence type="ECO:0000256" key="1">
    <source>
        <dbReference type="ARBA" id="ARBA00001946"/>
    </source>
</evidence>
<evidence type="ECO:0000256" key="7">
    <source>
        <dbReference type="ARBA" id="ARBA00022676"/>
    </source>
</evidence>
<feature type="domain" description="Phosphoribosyltransferase" evidence="16">
    <location>
        <begin position="20"/>
        <end position="163"/>
    </location>
</feature>
<evidence type="ECO:0000256" key="4">
    <source>
        <dbReference type="ARBA" id="ARBA00008391"/>
    </source>
</evidence>
<dbReference type="GO" id="GO:0006178">
    <property type="term" value="P:guanine salvage"/>
    <property type="evidence" value="ECO:0007669"/>
    <property type="project" value="TreeGrafter"/>
</dbReference>
<evidence type="ECO:0000256" key="3">
    <source>
        <dbReference type="ARBA" id="ARBA00004669"/>
    </source>
</evidence>
<evidence type="ECO:0000256" key="15">
    <source>
        <dbReference type="RuleBase" id="RU364099"/>
    </source>
</evidence>
<comment type="subcellular location">
    <subcellularLocation>
        <location evidence="2 15">Cytoplasm</location>
    </subcellularLocation>
</comment>
<dbReference type="Gene3D" id="3.40.50.2020">
    <property type="match status" value="1"/>
</dbReference>
<keyword evidence="11 15" id="KW-0547">Nucleotide-binding</keyword>
<gene>
    <name evidence="17" type="primary">hpt</name>
    <name evidence="17" type="ORF">K8V47_10030</name>
</gene>
<dbReference type="NCBIfam" id="TIGR01203">
    <property type="entry name" value="HGPRTase"/>
    <property type="match status" value="1"/>
</dbReference>
<organism evidence="17 18">
    <name type="scientific">Candidatus Amulumruptor caecigallinarius</name>
    <dbReference type="NCBI Taxonomy" id="2109911"/>
    <lineage>
        <taxon>Bacteria</taxon>
        <taxon>Pseudomonadati</taxon>
        <taxon>Bacteroidota</taxon>
        <taxon>Bacteroidia</taxon>
        <taxon>Bacteroidales</taxon>
        <taxon>Muribaculaceae</taxon>
        <taxon>Candidatus Amulumruptor</taxon>
    </lineage>
</organism>
<dbReference type="GO" id="GO:0004422">
    <property type="term" value="F:hypoxanthine phosphoribosyltransferase activity"/>
    <property type="evidence" value="ECO:0007669"/>
    <property type="project" value="InterPro"/>
</dbReference>
<dbReference type="Pfam" id="PF00156">
    <property type="entry name" value="Pribosyltran"/>
    <property type="match status" value="1"/>
</dbReference>
<keyword evidence="12 15" id="KW-0460">Magnesium</keyword>
<reference evidence="17" key="2">
    <citation type="submission" date="2021-09" db="EMBL/GenBank/DDBJ databases">
        <authorList>
            <person name="Gilroy R."/>
        </authorList>
    </citation>
    <scope>NUCLEOTIDE SEQUENCE</scope>
    <source>
        <strain evidence="17">4100</strain>
    </source>
</reference>
<evidence type="ECO:0000256" key="14">
    <source>
        <dbReference type="ARBA" id="ARBA00049402"/>
    </source>
</evidence>
<dbReference type="InterPro" id="IPR029057">
    <property type="entry name" value="PRTase-like"/>
</dbReference>
<dbReference type="GO" id="GO:0046100">
    <property type="term" value="P:hypoxanthine metabolic process"/>
    <property type="evidence" value="ECO:0007669"/>
    <property type="project" value="TreeGrafter"/>
</dbReference>